<name>A0A392MIZ5_9FABA</name>
<proteinExistence type="predicted"/>
<dbReference type="AlphaFoldDB" id="A0A392MIZ5"/>
<keyword evidence="2" id="KW-1185">Reference proteome</keyword>
<comment type="caution">
    <text evidence="1">The sequence shown here is derived from an EMBL/GenBank/DDBJ whole genome shotgun (WGS) entry which is preliminary data.</text>
</comment>
<reference evidence="1 2" key="1">
    <citation type="journal article" date="2018" name="Front. Plant Sci.">
        <title>Red Clover (Trifolium pratense) and Zigzag Clover (T. medium) - A Picture of Genomic Similarities and Differences.</title>
        <authorList>
            <person name="Dluhosova J."/>
            <person name="Istvanek J."/>
            <person name="Nedelnik J."/>
            <person name="Repkova J."/>
        </authorList>
    </citation>
    <scope>NUCLEOTIDE SEQUENCE [LARGE SCALE GENOMIC DNA]</scope>
    <source>
        <strain evidence="2">cv. 10/8</strain>
        <tissue evidence="1">Leaf</tissue>
    </source>
</reference>
<protein>
    <submittedName>
        <fullName evidence="1">Uncharacterized protein</fullName>
    </submittedName>
</protein>
<organism evidence="1 2">
    <name type="scientific">Trifolium medium</name>
    <dbReference type="NCBI Taxonomy" id="97028"/>
    <lineage>
        <taxon>Eukaryota</taxon>
        <taxon>Viridiplantae</taxon>
        <taxon>Streptophyta</taxon>
        <taxon>Embryophyta</taxon>
        <taxon>Tracheophyta</taxon>
        <taxon>Spermatophyta</taxon>
        <taxon>Magnoliopsida</taxon>
        <taxon>eudicotyledons</taxon>
        <taxon>Gunneridae</taxon>
        <taxon>Pentapetalae</taxon>
        <taxon>rosids</taxon>
        <taxon>fabids</taxon>
        <taxon>Fabales</taxon>
        <taxon>Fabaceae</taxon>
        <taxon>Papilionoideae</taxon>
        <taxon>50 kb inversion clade</taxon>
        <taxon>NPAAA clade</taxon>
        <taxon>Hologalegina</taxon>
        <taxon>IRL clade</taxon>
        <taxon>Trifolieae</taxon>
        <taxon>Trifolium</taxon>
    </lineage>
</organism>
<dbReference type="EMBL" id="LXQA010011429">
    <property type="protein sequence ID" value="MCH87055.1"/>
    <property type="molecule type" value="Genomic_DNA"/>
</dbReference>
<sequence length="124" mass="13927">MTSSGFSLLPIAVAEDRTVVLDPYQVQRQSPLDQLTISSLYVYFKHALVYLDELYLDYEEDGSGDCFPKTQGSRRPKSLVNGETITITVSVPAHLVRMLRTLLCSDLDDIWASHFVVSKQVDSN</sequence>
<accession>A0A392MIZ5</accession>
<dbReference type="Proteomes" id="UP000265520">
    <property type="component" value="Unassembled WGS sequence"/>
</dbReference>
<evidence type="ECO:0000313" key="1">
    <source>
        <dbReference type="EMBL" id="MCH87055.1"/>
    </source>
</evidence>
<evidence type="ECO:0000313" key="2">
    <source>
        <dbReference type="Proteomes" id="UP000265520"/>
    </source>
</evidence>
<gene>
    <name evidence="1" type="ORF">A2U01_0007920</name>
</gene>